<accession>A0A420VDR5</accession>
<name>A0A420VDR5_9BACI</name>
<dbReference type="Pfam" id="PF08863">
    <property type="entry name" value="YolD"/>
    <property type="match status" value="1"/>
</dbReference>
<organism evidence="1 2">
    <name type="scientific">Caldibacillus debilis GB1</name>
    <dbReference type="NCBI Taxonomy" id="1339248"/>
    <lineage>
        <taxon>Bacteria</taxon>
        <taxon>Bacillati</taxon>
        <taxon>Bacillota</taxon>
        <taxon>Bacilli</taxon>
        <taxon>Bacillales</taxon>
        <taxon>Bacillaceae</taxon>
        <taxon>Caldibacillus</taxon>
    </lineage>
</organism>
<proteinExistence type="predicted"/>
<dbReference type="RefSeq" id="WP_183041603.1">
    <property type="nucleotide sequence ID" value="NZ_AZRV01000035.1"/>
</dbReference>
<dbReference type="AlphaFoldDB" id="A0A420VDR5"/>
<gene>
    <name evidence="1" type="ORF">Cdeb_01200</name>
</gene>
<keyword evidence="2" id="KW-1185">Reference proteome</keyword>
<comment type="caution">
    <text evidence="1">The sequence shown here is derived from an EMBL/GenBank/DDBJ whole genome shotgun (WGS) entry which is preliminary data.</text>
</comment>
<evidence type="ECO:0000313" key="1">
    <source>
        <dbReference type="EMBL" id="RKO61729.1"/>
    </source>
</evidence>
<sequence length="106" mass="12829">MSIKDRGTKKWTSFFIPQHVEMIRNMIDEDERMRKPELDDQEKEELDLALHYAIHHDREVELEMIGTYRIETITGRIRSIDMLERKIRFEDGRSVPMDDIRNVRVL</sequence>
<dbReference type="EMBL" id="AZRV01000035">
    <property type="protein sequence ID" value="RKO61729.1"/>
    <property type="molecule type" value="Genomic_DNA"/>
</dbReference>
<reference evidence="1 2" key="1">
    <citation type="submission" date="2013-12" db="EMBL/GenBank/DDBJ databases">
        <title>Genome and proteome characterization of Caldibacillus debilis GB1 derived from a cellulolytic aero-tolerant co-culture.</title>
        <authorList>
            <person name="Wushke S.T."/>
            <person name="Zhang X."/>
            <person name="Fristensky B."/>
            <person name="Wilkins J.A."/>
            <person name="Levin D.B."/>
            <person name="Sparling R."/>
        </authorList>
    </citation>
    <scope>NUCLEOTIDE SEQUENCE [LARGE SCALE GENOMIC DNA]</scope>
    <source>
        <strain evidence="1 2">GB1</strain>
    </source>
</reference>
<dbReference type="PANTHER" id="PTHR40051:SF1">
    <property type="entry name" value="YOLD-LIKE FAMILY PROTEIN"/>
    <property type="match status" value="1"/>
</dbReference>
<protein>
    <submittedName>
        <fullName evidence="1">YolD-like protein</fullName>
    </submittedName>
</protein>
<dbReference type="InterPro" id="IPR014962">
    <property type="entry name" value="YolD"/>
</dbReference>
<dbReference type="PANTHER" id="PTHR40051">
    <property type="entry name" value="IG HYPOTHETICAL 15966"/>
    <property type="match status" value="1"/>
</dbReference>
<dbReference type="Proteomes" id="UP000286235">
    <property type="component" value="Unassembled WGS sequence"/>
</dbReference>
<evidence type="ECO:0000313" key="2">
    <source>
        <dbReference type="Proteomes" id="UP000286235"/>
    </source>
</evidence>